<evidence type="ECO:0000259" key="1">
    <source>
        <dbReference type="Pfam" id="PF01575"/>
    </source>
</evidence>
<dbReference type="SUPFAM" id="SSF54637">
    <property type="entry name" value="Thioesterase/thiol ester dehydrase-isomerase"/>
    <property type="match status" value="1"/>
</dbReference>
<dbReference type="AlphaFoldDB" id="A0A382P3M0"/>
<proteinExistence type="predicted"/>
<dbReference type="InterPro" id="IPR002539">
    <property type="entry name" value="MaoC-like_dom"/>
</dbReference>
<gene>
    <name evidence="2" type="ORF">METZ01_LOCUS320817</name>
</gene>
<feature type="non-terminal residue" evidence="2">
    <location>
        <position position="213"/>
    </location>
</feature>
<accession>A0A382P3M0</accession>
<dbReference type="InterPro" id="IPR029069">
    <property type="entry name" value="HotDog_dom_sf"/>
</dbReference>
<reference evidence="2" key="1">
    <citation type="submission" date="2018-05" db="EMBL/GenBank/DDBJ databases">
        <authorList>
            <person name="Lanie J.A."/>
            <person name="Ng W.-L."/>
            <person name="Kazmierczak K.M."/>
            <person name="Andrzejewski T.M."/>
            <person name="Davidsen T.M."/>
            <person name="Wayne K.J."/>
            <person name="Tettelin H."/>
            <person name="Glass J.I."/>
            <person name="Rusch D."/>
            <person name="Podicherti R."/>
            <person name="Tsui H.-C.T."/>
            <person name="Winkler M.E."/>
        </authorList>
    </citation>
    <scope>NUCLEOTIDE SEQUENCE</scope>
</reference>
<dbReference type="EMBL" id="UINC01104646">
    <property type="protein sequence ID" value="SVC67963.1"/>
    <property type="molecule type" value="Genomic_DNA"/>
</dbReference>
<feature type="domain" description="MaoC-like" evidence="1">
    <location>
        <begin position="20"/>
        <end position="101"/>
    </location>
</feature>
<dbReference type="Pfam" id="PF01575">
    <property type="entry name" value="MaoC_dehydratas"/>
    <property type="match status" value="1"/>
</dbReference>
<dbReference type="Gene3D" id="3.10.129.10">
    <property type="entry name" value="Hotdog Thioesterase"/>
    <property type="match status" value="1"/>
</dbReference>
<protein>
    <recommendedName>
        <fullName evidence="1">MaoC-like domain-containing protein</fullName>
    </recommendedName>
</protein>
<name>A0A382P3M0_9ZZZZ</name>
<sequence length="213" mass="23206">MDEMETWSIRARNLPEHAGNPIHTDEGGRAAGFDAALVAGVTVYAYLTRPIVEAWGMDWLSRGTAEVRFTSPVLADDPVDCVPEETDGGVEVRAMVNGESRARLIAMRTSEDDDFSARSLHQPLERHVEPLVGEWDGYGLRAGDDLGLYAEAGIVHPAVWTALANSVVKRNLVAGPWVHTRSHIRHHCTATVGATAVIDAVVVNRFETRSGSR</sequence>
<evidence type="ECO:0000313" key="2">
    <source>
        <dbReference type="EMBL" id="SVC67963.1"/>
    </source>
</evidence>
<organism evidence="2">
    <name type="scientific">marine metagenome</name>
    <dbReference type="NCBI Taxonomy" id="408172"/>
    <lineage>
        <taxon>unclassified sequences</taxon>
        <taxon>metagenomes</taxon>
        <taxon>ecological metagenomes</taxon>
    </lineage>
</organism>